<dbReference type="InterPro" id="IPR023278">
    <property type="entry name" value="Ethylene_insens-like_DNA-bd"/>
</dbReference>
<feature type="compositionally biased region" description="Polar residues" evidence="5">
    <location>
        <begin position="195"/>
        <end position="204"/>
    </location>
</feature>
<comment type="subcellular location">
    <subcellularLocation>
        <location evidence="1">Nucleus</location>
    </subcellularLocation>
</comment>
<dbReference type="Proteomes" id="UP000836841">
    <property type="component" value="Unassembled WGS sequence"/>
</dbReference>
<dbReference type="SUPFAM" id="SSF116768">
    <property type="entry name" value="DNA-binding domain of EIN3-like"/>
    <property type="match status" value="1"/>
</dbReference>
<dbReference type="PANTHER" id="PTHR33305:SF30">
    <property type="entry name" value="ETHYLENE INSENSITIVE 3-LIKE 3 PROTEIN"/>
    <property type="match status" value="1"/>
</dbReference>
<evidence type="ECO:0000313" key="8">
    <source>
        <dbReference type="Proteomes" id="UP000836841"/>
    </source>
</evidence>
<feature type="domain" description="Ethylene insensitive 3-like DNA-binding" evidence="6">
    <location>
        <begin position="4"/>
        <end position="61"/>
    </location>
</feature>
<evidence type="ECO:0000256" key="4">
    <source>
        <dbReference type="ARBA" id="ARBA00023242"/>
    </source>
</evidence>
<feature type="compositionally biased region" description="Polar residues" evidence="5">
    <location>
        <begin position="215"/>
        <end position="225"/>
    </location>
</feature>
<evidence type="ECO:0000256" key="2">
    <source>
        <dbReference type="ARBA" id="ARBA00009416"/>
    </source>
</evidence>
<dbReference type="GO" id="GO:0003700">
    <property type="term" value="F:DNA-binding transcription factor activity"/>
    <property type="evidence" value="ECO:0007669"/>
    <property type="project" value="InterPro"/>
</dbReference>
<feature type="region of interest" description="Disordered" evidence="5">
    <location>
        <begin position="137"/>
        <end position="235"/>
    </location>
</feature>
<dbReference type="Gene3D" id="1.10.3180.10">
    <property type="entry name" value="DNA-binding domain of EIN3-like"/>
    <property type="match status" value="1"/>
</dbReference>
<evidence type="ECO:0000256" key="3">
    <source>
        <dbReference type="ARBA" id="ARBA00022745"/>
    </source>
</evidence>
<feature type="compositionally biased region" description="Basic residues" evidence="5">
    <location>
        <begin position="205"/>
        <end position="214"/>
    </location>
</feature>
<evidence type="ECO:0000259" key="6">
    <source>
        <dbReference type="Pfam" id="PF04873"/>
    </source>
</evidence>
<keyword evidence="3" id="KW-0936">Ethylene signaling pathway</keyword>
<protein>
    <recommendedName>
        <fullName evidence="6">Ethylene insensitive 3-like DNA-binding domain-containing protein</fullName>
    </recommendedName>
</protein>
<evidence type="ECO:0000256" key="5">
    <source>
        <dbReference type="SAM" id="MobiDB-lite"/>
    </source>
</evidence>
<gene>
    <name evidence="7" type="ORF">TAV2_LOCUS18342</name>
</gene>
<evidence type="ECO:0000313" key="7">
    <source>
        <dbReference type="EMBL" id="CAH2068679.1"/>
    </source>
</evidence>
<feature type="region of interest" description="Disordered" evidence="5">
    <location>
        <begin position="314"/>
        <end position="334"/>
    </location>
</feature>
<keyword evidence="8" id="KW-1185">Reference proteome</keyword>
<dbReference type="GO" id="GO:0003677">
    <property type="term" value="F:DNA binding"/>
    <property type="evidence" value="ECO:0007669"/>
    <property type="project" value="TreeGrafter"/>
</dbReference>
<dbReference type="PANTHER" id="PTHR33305">
    <property type="entry name" value="ETHYLENE INSENSITIVE 3-LIKE 2 PROTEIN"/>
    <property type="match status" value="1"/>
</dbReference>
<feature type="region of interest" description="Disordered" evidence="5">
    <location>
        <begin position="1"/>
        <end position="28"/>
    </location>
</feature>
<reference evidence="7 8" key="1">
    <citation type="submission" date="2022-03" db="EMBL/GenBank/DDBJ databases">
        <authorList>
            <person name="Nunn A."/>
            <person name="Chopra R."/>
            <person name="Nunn A."/>
            <person name="Contreras Garrido A."/>
        </authorList>
    </citation>
    <scope>NUCLEOTIDE SEQUENCE [LARGE SCALE GENOMIC DNA]</scope>
</reference>
<dbReference type="GO" id="GO:0005634">
    <property type="term" value="C:nucleus"/>
    <property type="evidence" value="ECO:0007669"/>
    <property type="project" value="UniProtKB-SubCell"/>
</dbReference>
<evidence type="ECO:0000256" key="1">
    <source>
        <dbReference type="ARBA" id="ARBA00004123"/>
    </source>
</evidence>
<sequence>MKERQKLAAQQAVEKQKPVQVTDEARRKKMSQAQDGILKYMLKLEVCKARGFVYGIIPEKAAKAKYKADCDAKRKTDGSGNGNRESALQDLQDATLGSLLSALMQHCNLFQRQYPLEKGIPHLGGPRGGKSEELLIEQPTSEGGISGTIETPRGHRDKRRKPYVSADSDYDVDVSGDGMGSVSSRDERRSKPLYVQSSSPPQSNKKGKPRRTRPRAQSNSGNQETAPRDTLPGMNQMEVMGQIEMHRTKSMRPFGKDLQGHAWWHENLFVQNSALMSSNVVPTQKMLPSIGPLPYQVVQDNGFHSEAVNCSSLSGPQNSGLREGPENSQLNCDF</sequence>
<dbReference type="GO" id="GO:0009873">
    <property type="term" value="P:ethylene-activated signaling pathway"/>
    <property type="evidence" value="ECO:0007669"/>
    <property type="project" value="UniProtKB-KW"/>
</dbReference>
<organism evidence="7 8">
    <name type="scientific">Thlaspi arvense</name>
    <name type="common">Field penny-cress</name>
    <dbReference type="NCBI Taxonomy" id="13288"/>
    <lineage>
        <taxon>Eukaryota</taxon>
        <taxon>Viridiplantae</taxon>
        <taxon>Streptophyta</taxon>
        <taxon>Embryophyta</taxon>
        <taxon>Tracheophyta</taxon>
        <taxon>Spermatophyta</taxon>
        <taxon>Magnoliopsida</taxon>
        <taxon>eudicotyledons</taxon>
        <taxon>Gunneridae</taxon>
        <taxon>Pentapetalae</taxon>
        <taxon>rosids</taxon>
        <taxon>malvids</taxon>
        <taxon>Brassicales</taxon>
        <taxon>Brassicaceae</taxon>
        <taxon>Thlaspideae</taxon>
        <taxon>Thlaspi</taxon>
    </lineage>
</organism>
<dbReference type="AlphaFoldDB" id="A0AAU9SP83"/>
<keyword evidence="4" id="KW-0539">Nucleus</keyword>
<dbReference type="InterPro" id="IPR006957">
    <property type="entry name" value="EIN3"/>
</dbReference>
<accession>A0AAU9SP83</accession>
<name>A0AAU9SP83_THLAR</name>
<dbReference type="EMBL" id="CAJVSB020000848">
    <property type="protein sequence ID" value="CAH2068679.1"/>
    <property type="molecule type" value="Genomic_DNA"/>
</dbReference>
<dbReference type="Pfam" id="PF04873">
    <property type="entry name" value="EIN3_DNA-bd"/>
    <property type="match status" value="1"/>
</dbReference>
<proteinExistence type="inferred from homology"/>
<comment type="similarity">
    <text evidence="2">Belongs to the EIN3 family.</text>
</comment>
<comment type="caution">
    <text evidence="7">The sequence shown here is derived from an EMBL/GenBank/DDBJ whole genome shotgun (WGS) entry which is preliminary data.</text>
</comment>
<dbReference type="InterPro" id="IPR047091">
    <property type="entry name" value="EIN3-like_DNA-bd"/>
</dbReference>